<dbReference type="PANTHER" id="PTHR43969">
    <property type="entry name" value="GLUTATHIONE S TRANSFERASE D10, ISOFORM A-RELATED"/>
    <property type="match status" value="1"/>
</dbReference>
<dbReference type="SFLD" id="SFLDG00358">
    <property type="entry name" value="Main_(cytGST)"/>
    <property type="match status" value="1"/>
</dbReference>
<keyword evidence="4" id="KW-0808">Transferase</keyword>
<dbReference type="Proteomes" id="UP000249557">
    <property type="component" value="Unassembled WGS sequence"/>
</dbReference>
<dbReference type="Gene3D" id="3.40.30.10">
    <property type="entry name" value="Glutaredoxin"/>
    <property type="match status" value="1"/>
</dbReference>
<dbReference type="SFLD" id="SFLDS00019">
    <property type="entry name" value="Glutathione_Transferase_(cytos"/>
    <property type="match status" value="1"/>
</dbReference>
<dbReference type="SUPFAM" id="SSF52833">
    <property type="entry name" value="Thioredoxin-like"/>
    <property type="match status" value="1"/>
</dbReference>
<feature type="domain" description="GST C-terminal" evidence="3">
    <location>
        <begin position="84"/>
        <end position="214"/>
    </location>
</feature>
<reference evidence="4 5" key="1">
    <citation type="submission" date="2017-08" db="EMBL/GenBank/DDBJ databases">
        <title>Infants hospitalized years apart are colonized by the same room-sourced microbial strains.</title>
        <authorList>
            <person name="Brooks B."/>
            <person name="Olm M.R."/>
            <person name="Firek B.A."/>
            <person name="Baker R."/>
            <person name="Thomas B.C."/>
            <person name="Morowitz M.J."/>
            <person name="Banfield J.F."/>
        </authorList>
    </citation>
    <scope>NUCLEOTIDE SEQUENCE [LARGE SCALE GENOMIC DNA]</scope>
    <source>
        <strain evidence="4">S2_018_000_R2_104</strain>
    </source>
</reference>
<dbReference type="CDD" id="cd00299">
    <property type="entry name" value="GST_C_family"/>
    <property type="match status" value="1"/>
</dbReference>
<dbReference type="AlphaFoldDB" id="A0A2W4ZZZ2"/>
<dbReference type="Pfam" id="PF00043">
    <property type="entry name" value="GST_C"/>
    <property type="match status" value="1"/>
</dbReference>
<proteinExistence type="predicted"/>
<dbReference type="InterPro" id="IPR004046">
    <property type="entry name" value="GST_C"/>
</dbReference>
<sequence>MRTLYHVWLHPFSRKVRLALAEKKLEFDLQIEKIWERRTAFLAMNPAGDVPVMVEADGTILSNSQVICEYLEEVYPEINLLGRDAIQRAETRRLVSWFDVKFSREVTDNLVGEKLMKRFLKMGEPHGPSIRAGHANIHYHLDYIGFLCEKRKWLAGEHFTLADIAAAAHLSCIDYIGDVPWDEHHAARDWYSRVKSRPSFRPLLEDRIPGFTPAEHYENVDF</sequence>
<dbReference type="GO" id="GO:0004364">
    <property type="term" value="F:glutathione transferase activity"/>
    <property type="evidence" value="ECO:0007669"/>
    <property type="project" value="TreeGrafter"/>
</dbReference>
<dbReference type="CDD" id="cd00570">
    <property type="entry name" value="GST_N_family"/>
    <property type="match status" value="1"/>
</dbReference>
<dbReference type="InterPro" id="IPR036282">
    <property type="entry name" value="Glutathione-S-Trfase_C_sf"/>
</dbReference>
<accession>A0A2W4ZZZ2</accession>
<feature type="domain" description="GST N-terminal" evidence="2">
    <location>
        <begin position="1"/>
        <end position="79"/>
    </location>
</feature>
<dbReference type="PANTHER" id="PTHR43969:SF9">
    <property type="entry name" value="GLUTATHIONE S TRANSFERASE D10, ISOFORM A-RELATED"/>
    <property type="match status" value="1"/>
</dbReference>
<dbReference type="Gene3D" id="1.20.1050.10">
    <property type="match status" value="1"/>
</dbReference>
<comment type="caution">
    <text evidence="4">The sequence shown here is derived from an EMBL/GenBank/DDBJ whole genome shotgun (WGS) entry which is preliminary data.</text>
</comment>
<evidence type="ECO:0000259" key="3">
    <source>
        <dbReference type="PROSITE" id="PS50405"/>
    </source>
</evidence>
<dbReference type="EMBL" id="QFNK01000081">
    <property type="protein sequence ID" value="PZO86966.1"/>
    <property type="molecule type" value="Genomic_DNA"/>
</dbReference>
<dbReference type="GO" id="GO:0006749">
    <property type="term" value="P:glutathione metabolic process"/>
    <property type="evidence" value="ECO:0007669"/>
    <property type="project" value="TreeGrafter"/>
</dbReference>
<dbReference type="Pfam" id="PF13409">
    <property type="entry name" value="GST_N_2"/>
    <property type="match status" value="1"/>
</dbReference>
<dbReference type="InterPro" id="IPR036249">
    <property type="entry name" value="Thioredoxin-like_sf"/>
</dbReference>
<gene>
    <name evidence="4" type="ORF">DI626_05115</name>
</gene>
<dbReference type="InterPro" id="IPR040079">
    <property type="entry name" value="Glutathione_S-Trfase"/>
</dbReference>
<dbReference type="PROSITE" id="PS50405">
    <property type="entry name" value="GST_CTER"/>
    <property type="match status" value="1"/>
</dbReference>
<evidence type="ECO:0000313" key="4">
    <source>
        <dbReference type="EMBL" id="PZO86966.1"/>
    </source>
</evidence>
<comment type="subunit">
    <text evidence="1">Homodimer.</text>
</comment>
<evidence type="ECO:0000313" key="5">
    <source>
        <dbReference type="Proteomes" id="UP000249557"/>
    </source>
</evidence>
<evidence type="ECO:0000259" key="2">
    <source>
        <dbReference type="PROSITE" id="PS50404"/>
    </source>
</evidence>
<evidence type="ECO:0000256" key="1">
    <source>
        <dbReference type="ARBA" id="ARBA00011738"/>
    </source>
</evidence>
<organism evidence="4 5">
    <name type="scientific">Micavibrio aeruginosavorus</name>
    <dbReference type="NCBI Taxonomy" id="349221"/>
    <lineage>
        <taxon>Bacteria</taxon>
        <taxon>Pseudomonadati</taxon>
        <taxon>Bdellovibrionota</taxon>
        <taxon>Bdellovibrionia</taxon>
        <taxon>Bdellovibrionales</taxon>
        <taxon>Pseudobdellovibrionaceae</taxon>
        <taxon>Micavibrio</taxon>
    </lineage>
</organism>
<dbReference type="SUPFAM" id="SSF47616">
    <property type="entry name" value="GST C-terminal domain-like"/>
    <property type="match status" value="1"/>
</dbReference>
<dbReference type="PROSITE" id="PS50404">
    <property type="entry name" value="GST_NTER"/>
    <property type="match status" value="1"/>
</dbReference>
<dbReference type="InterPro" id="IPR010987">
    <property type="entry name" value="Glutathione-S-Trfase_C-like"/>
</dbReference>
<dbReference type="InterPro" id="IPR004045">
    <property type="entry name" value="Glutathione_S-Trfase_N"/>
</dbReference>
<protein>
    <submittedName>
        <fullName evidence="4">Glutathione S-transferase</fullName>
    </submittedName>
</protein>
<name>A0A2W4ZZZ2_9BACT</name>